<feature type="transmembrane region" description="Helical" evidence="1">
    <location>
        <begin position="7"/>
        <end position="24"/>
    </location>
</feature>
<sequence length="63" mass="7420">MKHLTKIFVIIAILAFLAGAYFQFIEDEGASIKMFLAAIMFMICAFISRNNDRKKREQYKRKK</sequence>
<keyword evidence="3" id="KW-1185">Reference proteome</keyword>
<evidence type="ECO:0000313" key="3">
    <source>
        <dbReference type="Proteomes" id="UP000017131"/>
    </source>
</evidence>
<evidence type="ECO:0000256" key="1">
    <source>
        <dbReference type="SAM" id="Phobius"/>
    </source>
</evidence>
<evidence type="ECO:0000313" key="2">
    <source>
        <dbReference type="EMBL" id="ERS92955.1"/>
    </source>
</evidence>
<name>A0ABN0PBE0_STASI</name>
<comment type="caution">
    <text evidence="2">The sequence shown here is derived from an EMBL/GenBank/DDBJ whole genome shotgun (WGS) entry which is preliminary data.</text>
</comment>
<dbReference type="EMBL" id="AXDY01000008">
    <property type="protein sequence ID" value="ERS92955.1"/>
    <property type="molecule type" value="Genomic_DNA"/>
</dbReference>
<accession>A0ABN0PBE0</accession>
<gene>
    <name evidence="2" type="ORF">SSIM_09570</name>
</gene>
<dbReference type="Proteomes" id="UP000017131">
    <property type="component" value="Unassembled WGS sequence"/>
</dbReference>
<protein>
    <submittedName>
        <fullName evidence="2">Uncharacterized protein</fullName>
    </submittedName>
</protein>
<proteinExistence type="predicted"/>
<keyword evidence="1" id="KW-1133">Transmembrane helix</keyword>
<dbReference type="GeneID" id="77331175"/>
<feature type="transmembrane region" description="Helical" evidence="1">
    <location>
        <begin position="30"/>
        <end position="48"/>
    </location>
</feature>
<organism evidence="2 3">
    <name type="scientific">Staphylococcus simulans UMC-CNS-990</name>
    <dbReference type="NCBI Taxonomy" id="1405498"/>
    <lineage>
        <taxon>Bacteria</taxon>
        <taxon>Bacillati</taxon>
        <taxon>Bacillota</taxon>
        <taxon>Bacilli</taxon>
        <taxon>Bacillales</taxon>
        <taxon>Staphylococcaceae</taxon>
        <taxon>Staphylococcus</taxon>
    </lineage>
</organism>
<keyword evidence="1" id="KW-0812">Transmembrane</keyword>
<dbReference type="NCBIfam" id="NF047566">
    <property type="entry name" value="SE1626_fam"/>
    <property type="match status" value="1"/>
</dbReference>
<reference evidence="2 3" key="1">
    <citation type="journal article" date="2013" name="Genome Announc.">
        <title>Draft Genome Sequence of Staphylococcus simulans UMC-CNS-990, Isolated from a Case of Chronic Bovine Mastitis.</title>
        <authorList>
            <person name="Calcutt M.J."/>
            <person name="Foecking M.F."/>
            <person name="Hsieh H.Y."/>
            <person name="Perry J."/>
            <person name="Stewart G.C."/>
            <person name="Middleton J.R."/>
        </authorList>
    </citation>
    <scope>NUCLEOTIDE SEQUENCE [LARGE SCALE GENOMIC DNA]</scope>
    <source>
        <strain evidence="2 3">UMC-CNS-990</strain>
    </source>
</reference>
<keyword evidence="1" id="KW-0472">Membrane</keyword>
<dbReference type="RefSeq" id="WP_002481712.1">
    <property type="nucleotide sequence ID" value="NZ_AXDY01000008.1"/>
</dbReference>